<comment type="caution">
    <text evidence="1">The sequence shown here is derived from an EMBL/GenBank/DDBJ whole genome shotgun (WGS) entry which is preliminary data.</text>
</comment>
<proteinExistence type="predicted"/>
<protein>
    <submittedName>
        <fullName evidence="1">Uncharacterized protein</fullName>
    </submittedName>
</protein>
<reference evidence="1 2" key="1">
    <citation type="submission" date="2020-08" db="EMBL/GenBank/DDBJ databases">
        <title>Genomic Encyclopedia of Type Strains, Phase IV (KMG-IV): sequencing the most valuable type-strain genomes for metagenomic binning, comparative biology and taxonomic classification.</title>
        <authorList>
            <person name="Goeker M."/>
        </authorList>
    </citation>
    <scope>NUCLEOTIDE SEQUENCE [LARGE SCALE GENOMIC DNA]</scope>
    <source>
        <strain evidence="1 2">DSM 12706</strain>
    </source>
</reference>
<evidence type="ECO:0000313" key="1">
    <source>
        <dbReference type="EMBL" id="MBB5045808.1"/>
    </source>
</evidence>
<accession>A0A7W7Z0R9</accession>
<sequence>MALWKTIKNLFIPWNLITPDASEADGVRTVDLGQIMIDGATGDVSDTARILEHGHPAPPAPPPGKS</sequence>
<name>A0A7W7Z0R9_9BRAD</name>
<evidence type="ECO:0000313" key="2">
    <source>
        <dbReference type="Proteomes" id="UP000542353"/>
    </source>
</evidence>
<dbReference type="AlphaFoldDB" id="A0A7W7Z0R9"/>
<gene>
    <name evidence="1" type="ORF">HNR60_000543</name>
</gene>
<dbReference type="EMBL" id="JACHIH010000002">
    <property type="protein sequence ID" value="MBB5045808.1"/>
    <property type="molecule type" value="Genomic_DNA"/>
</dbReference>
<organism evidence="1 2">
    <name type="scientific">Rhodopseudomonas rhenobacensis</name>
    <dbReference type="NCBI Taxonomy" id="87461"/>
    <lineage>
        <taxon>Bacteria</taxon>
        <taxon>Pseudomonadati</taxon>
        <taxon>Pseudomonadota</taxon>
        <taxon>Alphaproteobacteria</taxon>
        <taxon>Hyphomicrobiales</taxon>
        <taxon>Nitrobacteraceae</taxon>
        <taxon>Rhodopseudomonas</taxon>
    </lineage>
</organism>
<dbReference type="Proteomes" id="UP000542353">
    <property type="component" value="Unassembled WGS sequence"/>
</dbReference>
<keyword evidence="2" id="KW-1185">Reference proteome</keyword>
<dbReference type="RefSeq" id="WP_184254029.1">
    <property type="nucleotide sequence ID" value="NZ_JACHIH010000002.1"/>
</dbReference>